<evidence type="ECO:0000256" key="1">
    <source>
        <dbReference type="ARBA" id="ARBA00009018"/>
    </source>
</evidence>
<dbReference type="EC" id="2.7.1.24" evidence="5 6"/>
<evidence type="ECO:0000256" key="6">
    <source>
        <dbReference type="NCBIfam" id="TIGR00152"/>
    </source>
</evidence>
<sequence length="206" mass="22478">MKIVALTGSIGMGKSSTALMFKALGVPVWDADEVVHKLYSPGGAAISPLKALFPDVIDENGVNRVLLANTLSKHPDRLKKLESIVHPLVGEDRAQFLDQARQNGVPMVLLDIPLLFETGQDQQMDAIVVVTCPPDVQKARVLARQSMSHQTFNFIVARQMPDSEKVARADFVIDTSVGLEEARKQVGKVYQALVQSPQTNSEPDHA</sequence>
<dbReference type="Pfam" id="PF01121">
    <property type="entry name" value="CoaE"/>
    <property type="match status" value="1"/>
</dbReference>
<dbReference type="Gene3D" id="3.40.50.300">
    <property type="entry name" value="P-loop containing nucleotide triphosphate hydrolases"/>
    <property type="match status" value="1"/>
</dbReference>
<keyword evidence="4 5" id="KW-0173">Coenzyme A biosynthesis</keyword>
<reference evidence="7" key="2">
    <citation type="journal article" date="2023" name="ISME Commun">
        <title>Characterization of a bloom-associated alphaproteobacterial lineage, 'Candidatus Phycosocius': insights into freshwater algal-bacterial interactions.</title>
        <authorList>
            <person name="Tanabe Y."/>
            <person name="Yamaguchi H."/>
            <person name="Yoshida M."/>
            <person name="Kai A."/>
            <person name="Okazaki Y."/>
        </authorList>
    </citation>
    <scope>NUCLEOTIDE SEQUENCE</scope>
    <source>
        <strain evidence="7">BOTRYCO-1</strain>
    </source>
</reference>
<comment type="pathway">
    <text evidence="5">Cofactor biosynthesis; coenzyme A biosynthesis; CoA from (R)-pantothenate: step 5/5.</text>
</comment>
<reference evidence="7" key="1">
    <citation type="submission" date="2021-05" db="EMBL/GenBank/DDBJ databases">
        <authorList>
            <person name="Tanabe Y."/>
        </authorList>
    </citation>
    <scope>NUCLEOTIDE SEQUENCE</scope>
    <source>
        <strain evidence="7">BOTRYCO-1</strain>
    </source>
</reference>
<evidence type="ECO:0000256" key="2">
    <source>
        <dbReference type="ARBA" id="ARBA00022741"/>
    </source>
</evidence>
<dbReference type="SUPFAM" id="SSF52540">
    <property type="entry name" value="P-loop containing nucleoside triphosphate hydrolases"/>
    <property type="match status" value="1"/>
</dbReference>
<dbReference type="Proteomes" id="UP001161064">
    <property type="component" value="Unassembled WGS sequence"/>
</dbReference>
<protein>
    <recommendedName>
        <fullName evidence="5 6">Dephospho-CoA kinase</fullName>
        <ecNumber evidence="5 6">2.7.1.24</ecNumber>
    </recommendedName>
    <alternativeName>
        <fullName evidence="5">Dephosphocoenzyme A kinase</fullName>
    </alternativeName>
</protein>
<keyword evidence="8" id="KW-1185">Reference proteome</keyword>
<evidence type="ECO:0000256" key="5">
    <source>
        <dbReference type="HAMAP-Rule" id="MF_00376"/>
    </source>
</evidence>
<evidence type="ECO:0000256" key="3">
    <source>
        <dbReference type="ARBA" id="ARBA00022840"/>
    </source>
</evidence>
<keyword evidence="3 5" id="KW-0067">ATP-binding</keyword>
<dbReference type="HAMAP" id="MF_00376">
    <property type="entry name" value="Dephospho_CoA_kinase"/>
    <property type="match status" value="1"/>
</dbReference>
<name>A0ABQ4PUI6_9PROT</name>
<organism evidence="7 8">
    <name type="scientific">Candidatus Phycosocius spiralis</name>
    <dbReference type="NCBI Taxonomy" id="2815099"/>
    <lineage>
        <taxon>Bacteria</taxon>
        <taxon>Pseudomonadati</taxon>
        <taxon>Pseudomonadota</taxon>
        <taxon>Alphaproteobacteria</taxon>
        <taxon>Caulobacterales</taxon>
        <taxon>Caulobacterales incertae sedis</taxon>
        <taxon>Candidatus Phycosocius</taxon>
    </lineage>
</organism>
<comment type="catalytic activity">
    <reaction evidence="5">
        <text>3'-dephospho-CoA + ATP = ADP + CoA + H(+)</text>
        <dbReference type="Rhea" id="RHEA:18245"/>
        <dbReference type="ChEBI" id="CHEBI:15378"/>
        <dbReference type="ChEBI" id="CHEBI:30616"/>
        <dbReference type="ChEBI" id="CHEBI:57287"/>
        <dbReference type="ChEBI" id="CHEBI:57328"/>
        <dbReference type="ChEBI" id="CHEBI:456216"/>
        <dbReference type="EC" id="2.7.1.24"/>
    </reaction>
</comment>
<dbReference type="PANTHER" id="PTHR10695">
    <property type="entry name" value="DEPHOSPHO-COA KINASE-RELATED"/>
    <property type="match status" value="1"/>
</dbReference>
<comment type="function">
    <text evidence="5">Catalyzes the phosphorylation of the 3'-hydroxyl group of dephosphocoenzyme A to form coenzyme A.</text>
</comment>
<evidence type="ECO:0000256" key="4">
    <source>
        <dbReference type="ARBA" id="ARBA00022993"/>
    </source>
</evidence>
<keyword evidence="5" id="KW-0808">Transferase</keyword>
<dbReference type="PROSITE" id="PS51219">
    <property type="entry name" value="DPCK"/>
    <property type="match status" value="1"/>
</dbReference>
<dbReference type="InterPro" id="IPR027417">
    <property type="entry name" value="P-loop_NTPase"/>
</dbReference>
<keyword evidence="5" id="KW-0963">Cytoplasm</keyword>
<dbReference type="GO" id="GO:0016301">
    <property type="term" value="F:kinase activity"/>
    <property type="evidence" value="ECO:0007669"/>
    <property type="project" value="UniProtKB-KW"/>
</dbReference>
<dbReference type="CDD" id="cd02022">
    <property type="entry name" value="DPCK"/>
    <property type="match status" value="1"/>
</dbReference>
<dbReference type="PANTHER" id="PTHR10695:SF46">
    <property type="entry name" value="BIFUNCTIONAL COENZYME A SYNTHASE-RELATED"/>
    <property type="match status" value="1"/>
</dbReference>
<keyword evidence="5 7" id="KW-0418">Kinase</keyword>
<comment type="subcellular location">
    <subcellularLocation>
        <location evidence="5">Cytoplasm</location>
    </subcellularLocation>
</comment>
<dbReference type="InterPro" id="IPR001977">
    <property type="entry name" value="Depp_CoAkinase"/>
</dbReference>
<dbReference type="RefSeq" id="WP_284359254.1">
    <property type="nucleotide sequence ID" value="NZ_BPFZ01000004.1"/>
</dbReference>
<feature type="binding site" evidence="5">
    <location>
        <begin position="11"/>
        <end position="16"/>
    </location>
    <ligand>
        <name>ATP</name>
        <dbReference type="ChEBI" id="CHEBI:30616"/>
    </ligand>
</feature>
<comment type="similarity">
    <text evidence="1 5">Belongs to the CoaE family.</text>
</comment>
<gene>
    <name evidence="5 7" type="primary">coaE</name>
    <name evidence="7" type="ORF">PsB1_0797</name>
</gene>
<dbReference type="NCBIfam" id="TIGR00152">
    <property type="entry name" value="dephospho-CoA kinase"/>
    <property type="match status" value="1"/>
</dbReference>
<keyword evidence="2 5" id="KW-0547">Nucleotide-binding</keyword>
<evidence type="ECO:0000313" key="8">
    <source>
        <dbReference type="Proteomes" id="UP001161064"/>
    </source>
</evidence>
<dbReference type="EMBL" id="BPFZ01000004">
    <property type="protein sequence ID" value="GIU66643.1"/>
    <property type="molecule type" value="Genomic_DNA"/>
</dbReference>
<proteinExistence type="inferred from homology"/>
<evidence type="ECO:0000313" key="7">
    <source>
        <dbReference type="EMBL" id="GIU66643.1"/>
    </source>
</evidence>
<accession>A0ABQ4PUI6</accession>
<comment type="caution">
    <text evidence="7">The sequence shown here is derived from an EMBL/GenBank/DDBJ whole genome shotgun (WGS) entry which is preliminary data.</text>
</comment>